<dbReference type="PROSITE" id="PS00409">
    <property type="entry name" value="PROKAR_NTER_METHYL"/>
    <property type="match status" value="1"/>
</dbReference>
<comment type="caution">
    <text evidence="3">The sequence shown here is derived from an EMBL/GenBank/DDBJ whole genome shotgun (WGS) entry which is preliminary data.</text>
</comment>
<evidence type="ECO:0000313" key="4">
    <source>
        <dbReference type="Proteomes" id="UP000224974"/>
    </source>
</evidence>
<accession>A0A2C6DUF2</accession>
<dbReference type="OrthoDB" id="7065799at2"/>
<keyword evidence="2" id="KW-0472">Membrane</keyword>
<dbReference type="STRING" id="1111728.GCA_000427805_01295"/>
<keyword evidence="4" id="KW-1185">Reference proteome</keyword>
<proteinExistence type="predicted"/>
<evidence type="ECO:0000256" key="2">
    <source>
        <dbReference type="SAM" id="Phobius"/>
    </source>
</evidence>
<dbReference type="InterPro" id="IPR045584">
    <property type="entry name" value="Pilin-like"/>
</dbReference>
<dbReference type="Gene3D" id="3.30.700.10">
    <property type="entry name" value="Glycoprotein, Type 4 Pilin"/>
    <property type="match status" value="1"/>
</dbReference>
<dbReference type="SUPFAM" id="SSF54523">
    <property type="entry name" value="Pili subunits"/>
    <property type="match status" value="1"/>
</dbReference>
<comment type="subcellular location">
    <subcellularLocation>
        <location evidence="1">Membrane</location>
        <topology evidence="1">Single-pass membrane protein</topology>
    </subcellularLocation>
</comment>
<dbReference type="AlphaFoldDB" id="A0A2C6DUF2"/>
<feature type="transmembrane region" description="Helical" evidence="2">
    <location>
        <begin position="30"/>
        <end position="51"/>
    </location>
</feature>
<gene>
    <name evidence="3" type="ORF">CRN84_23685</name>
</gene>
<reference evidence="4" key="1">
    <citation type="submission" date="2017-09" db="EMBL/GenBank/DDBJ databases">
        <title>FDA dAtabase for Regulatory Grade micrObial Sequences (FDA-ARGOS): Supporting development and validation of Infectious Disease Dx tests.</title>
        <authorList>
            <person name="Minogue T."/>
            <person name="Wolcott M."/>
            <person name="Wasieloski L."/>
            <person name="Aguilar W."/>
            <person name="Moore D."/>
            <person name="Tallon L."/>
            <person name="Sadzewicz L."/>
            <person name="Ott S."/>
            <person name="Zhao X."/>
            <person name="Nagaraj S."/>
            <person name="Vavikolanu K."/>
            <person name="Aluvathingal J."/>
            <person name="Nadendla S."/>
            <person name="Sichtig H."/>
        </authorList>
    </citation>
    <scope>NUCLEOTIDE SEQUENCE [LARGE SCALE GENOMIC DNA]</scope>
    <source>
        <strain evidence="4">FDAARGOS_387</strain>
    </source>
</reference>
<protein>
    <recommendedName>
        <fullName evidence="5">Tfp pilus assembly protein FimT</fullName>
    </recommendedName>
</protein>
<organism evidence="3 4">
    <name type="scientific">Budvicia aquatica</name>
    <dbReference type="NCBI Taxonomy" id="82979"/>
    <lineage>
        <taxon>Bacteria</taxon>
        <taxon>Pseudomonadati</taxon>
        <taxon>Pseudomonadota</taxon>
        <taxon>Gammaproteobacteria</taxon>
        <taxon>Enterobacterales</taxon>
        <taxon>Budviciaceae</taxon>
        <taxon>Budvicia</taxon>
    </lineage>
</organism>
<keyword evidence="2" id="KW-0812">Transmembrane</keyword>
<dbReference type="NCBIfam" id="TIGR02532">
    <property type="entry name" value="IV_pilin_GFxxxE"/>
    <property type="match status" value="1"/>
</dbReference>
<dbReference type="InterPro" id="IPR012902">
    <property type="entry name" value="N_methyl_site"/>
</dbReference>
<dbReference type="Proteomes" id="UP000224974">
    <property type="component" value="Unassembled WGS sequence"/>
</dbReference>
<evidence type="ECO:0000256" key="1">
    <source>
        <dbReference type="ARBA" id="ARBA00004167"/>
    </source>
</evidence>
<dbReference type="EMBL" id="PDDX01000001">
    <property type="protein sequence ID" value="PHI32105.1"/>
    <property type="molecule type" value="Genomic_DNA"/>
</dbReference>
<evidence type="ECO:0000313" key="3">
    <source>
        <dbReference type="EMBL" id="PHI32105.1"/>
    </source>
</evidence>
<keyword evidence="2" id="KW-1133">Transmembrane helix</keyword>
<dbReference type="GO" id="GO:0016020">
    <property type="term" value="C:membrane"/>
    <property type="evidence" value="ECO:0007669"/>
    <property type="project" value="UniProtKB-SubCell"/>
</dbReference>
<evidence type="ECO:0008006" key="5">
    <source>
        <dbReference type="Google" id="ProtNLM"/>
    </source>
</evidence>
<dbReference type="Pfam" id="PF07963">
    <property type="entry name" value="N_methyl"/>
    <property type="match status" value="1"/>
</dbReference>
<sequence length="191" mass="20896">MHKYLPVLRLRNYFRYPAVMTINTDNNESGMTLIEMMLVIAIMAILTSSGLNSWQNYQQRTLLEQASAGALAFMAQVQFAADWRNSAYRLRIGRRGNVGCISAGLQAESSDCHSEVGLIFRLPDPGLSLEIAQSDIGLGFYGLRNTAGSGHLVVSNQAGRVRLVISAKGRLRRCSEKVAGQSPYLPGIVSC</sequence>
<name>A0A2C6DUF2_9GAMM</name>